<accession>A0A382SCL5</accession>
<gene>
    <name evidence="2" type="ORF">METZ01_LOCUS360498</name>
</gene>
<dbReference type="EMBL" id="UINC01128102">
    <property type="protein sequence ID" value="SVD07644.1"/>
    <property type="molecule type" value="Genomic_DNA"/>
</dbReference>
<reference evidence="2" key="1">
    <citation type="submission" date="2018-05" db="EMBL/GenBank/DDBJ databases">
        <authorList>
            <person name="Lanie J.A."/>
            <person name="Ng W.-L."/>
            <person name="Kazmierczak K.M."/>
            <person name="Andrzejewski T.M."/>
            <person name="Davidsen T.M."/>
            <person name="Wayne K.J."/>
            <person name="Tettelin H."/>
            <person name="Glass J.I."/>
            <person name="Rusch D."/>
            <person name="Podicherti R."/>
            <person name="Tsui H.-C.T."/>
            <person name="Winkler M.E."/>
        </authorList>
    </citation>
    <scope>NUCLEOTIDE SEQUENCE</scope>
</reference>
<evidence type="ECO:0000313" key="2">
    <source>
        <dbReference type="EMBL" id="SVD07644.1"/>
    </source>
</evidence>
<feature type="non-terminal residue" evidence="2">
    <location>
        <position position="280"/>
    </location>
</feature>
<dbReference type="InterPro" id="IPR011330">
    <property type="entry name" value="Glyco_hydro/deAcase_b/a-brl"/>
</dbReference>
<dbReference type="Gene3D" id="3.20.20.370">
    <property type="entry name" value="Glycoside hydrolase/deacetylase"/>
    <property type="match status" value="1"/>
</dbReference>
<name>A0A382SCL5_9ZZZZ</name>
<dbReference type="Pfam" id="PF01522">
    <property type="entry name" value="Polysacc_deac_1"/>
    <property type="match status" value="1"/>
</dbReference>
<dbReference type="GO" id="GO:0005975">
    <property type="term" value="P:carbohydrate metabolic process"/>
    <property type="evidence" value="ECO:0007669"/>
    <property type="project" value="InterPro"/>
</dbReference>
<organism evidence="2">
    <name type="scientific">marine metagenome</name>
    <dbReference type="NCBI Taxonomy" id="408172"/>
    <lineage>
        <taxon>unclassified sequences</taxon>
        <taxon>metagenomes</taxon>
        <taxon>ecological metagenomes</taxon>
    </lineage>
</organism>
<dbReference type="SUPFAM" id="SSF88713">
    <property type="entry name" value="Glycoside hydrolase/deacetylase"/>
    <property type="match status" value="1"/>
</dbReference>
<protein>
    <recommendedName>
        <fullName evidence="1">NodB homology domain-containing protein</fullName>
    </recommendedName>
</protein>
<evidence type="ECO:0000259" key="1">
    <source>
        <dbReference type="Pfam" id="PF01522"/>
    </source>
</evidence>
<proteinExistence type="predicted"/>
<dbReference type="AlphaFoldDB" id="A0A382SCL5"/>
<dbReference type="InterPro" id="IPR002509">
    <property type="entry name" value="NODB_dom"/>
</dbReference>
<sequence length="280" mass="32579">MPGIFIISLDCEGKWGAADHINNHHEHHPRWFSSNTFTNARLNQVYRNILNILNKEEIKGTFAFVGAFTMSFEEYQANSDWFSDVFIGGQNWFSKFNQSMRANNFDGWLNPDAYEMVINEKSHEVASHGFSHHPLQSELITKSRFLKEMGLIKLVSRLKGMEPKTFIYPRNITGYIDQLGNSGFLGYRNGTEQFPKPISRINNLLREFNIFDRAQPVSTRTQTKLPICIPSGHFLNWRRGLRKKVPMNITLKKYDHIINDAIQNNRVLHLWTHPHNFIDG</sequence>
<feature type="domain" description="NodB homology" evidence="1">
    <location>
        <begin position="39"/>
        <end position="150"/>
    </location>
</feature>
<dbReference type="GO" id="GO:0016810">
    <property type="term" value="F:hydrolase activity, acting on carbon-nitrogen (but not peptide) bonds"/>
    <property type="evidence" value="ECO:0007669"/>
    <property type="project" value="InterPro"/>
</dbReference>